<feature type="region of interest" description="Disordered" evidence="1">
    <location>
        <begin position="35"/>
        <end position="646"/>
    </location>
</feature>
<evidence type="ECO:0000256" key="1">
    <source>
        <dbReference type="SAM" id="MobiDB-lite"/>
    </source>
</evidence>
<evidence type="ECO:0000313" key="2">
    <source>
        <dbReference type="EMBL" id="CAG9980504.1"/>
    </source>
</evidence>
<feature type="compositionally biased region" description="Polar residues" evidence="1">
    <location>
        <begin position="490"/>
        <end position="500"/>
    </location>
</feature>
<dbReference type="AlphaFoldDB" id="A0A9N9XZ73"/>
<accession>A0A9N9XZ73</accession>
<feature type="compositionally biased region" description="Basic and acidic residues" evidence="1">
    <location>
        <begin position="615"/>
        <end position="630"/>
    </location>
</feature>
<feature type="compositionally biased region" description="Pro residues" evidence="1">
    <location>
        <begin position="104"/>
        <end position="113"/>
    </location>
</feature>
<gene>
    <name evidence="2" type="ORF">CBYS24578_00007468</name>
</gene>
<feature type="compositionally biased region" description="Polar residues" evidence="1">
    <location>
        <begin position="539"/>
        <end position="551"/>
    </location>
</feature>
<dbReference type="Proteomes" id="UP000754883">
    <property type="component" value="Unassembled WGS sequence"/>
</dbReference>
<protein>
    <submittedName>
        <fullName evidence="2">Uncharacterized protein</fullName>
    </submittedName>
</protein>
<feature type="compositionally biased region" description="Polar residues" evidence="1">
    <location>
        <begin position="388"/>
        <end position="411"/>
    </location>
</feature>
<reference evidence="3" key="1">
    <citation type="submission" date="2019-06" db="EMBL/GenBank/DDBJ databases">
        <authorList>
            <person name="Broberg M."/>
        </authorList>
    </citation>
    <scope>NUCLEOTIDE SEQUENCE [LARGE SCALE GENOMIC DNA]</scope>
</reference>
<dbReference type="EMBL" id="CABFNO020001317">
    <property type="protein sequence ID" value="CAG9980504.1"/>
    <property type="molecule type" value="Genomic_DNA"/>
</dbReference>
<feature type="compositionally biased region" description="Pro residues" evidence="1">
    <location>
        <begin position="159"/>
        <end position="173"/>
    </location>
</feature>
<evidence type="ECO:0000313" key="3">
    <source>
        <dbReference type="Proteomes" id="UP000754883"/>
    </source>
</evidence>
<reference evidence="2 3" key="2">
    <citation type="submission" date="2021-10" db="EMBL/GenBank/DDBJ databases">
        <authorList>
            <person name="Piombo E."/>
        </authorList>
    </citation>
    <scope>NUCLEOTIDE SEQUENCE [LARGE SCALE GENOMIC DNA]</scope>
</reference>
<proteinExistence type="predicted"/>
<organism evidence="2 3">
    <name type="scientific">Clonostachys byssicola</name>
    <dbReference type="NCBI Taxonomy" id="160290"/>
    <lineage>
        <taxon>Eukaryota</taxon>
        <taxon>Fungi</taxon>
        <taxon>Dikarya</taxon>
        <taxon>Ascomycota</taxon>
        <taxon>Pezizomycotina</taxon>
        <taxon>Sordariomycetes</taxon>
        <taxon>Hypocreomycetidae</taxon>
        <taxon>Hypocreales</taxon>
        <taxon>Bionectriaceae</taxon>
        <taxon>Clonostachys</taxon>
    </lineage>
</organism>
<feature type="compositionally biased region" description="Low complexity" evidence="1">
    <location>
        <begin position="584"/>
        <end position="614"/>
    </location>
</feature>
<feature type="compositionally biased region" description="Polar residues" evidence="1">
    <location>
        <begin position="235"/>
        <end position="263"/>
    </location>
</feature>
<sequence length="646" mass="70524">MADGGPQKPGGDEPFCTNCGVVGHLPTIYCPSKRRERTAGSEAQLSSAQDAQRSGRDRNRGGRKRYAPPVINRYTRPGTQDTSSFPPPVFNQAHPASYGAQQPPFVPTPPPSFNPYHPQSQYPAGQYPLEYPNVFPAPHPPQSYGPPPAGPQLTDMPGNLPPGPPLGPPPPPLQVHQGGFQPQTPAPLYSQVPGSYPAPQPVYSGPPGSYPAPQSVHSGPPDMTRASRRFGPPSKQKNVSGTSDKRQSSGGSNPEKQSNQAPQSKPPTTPTEPSEEIDYSLPQKPVTKLPPPYQHPAHLVNQNRLDKRRNQRSQKQQERSLSNRDKGNQNGGANNRRNSSHRKQNTSNKSDSPRFRKRSRDGAPVEDAKSAPKTQSSPSRLEEDVESNETSTPLKTSESELPTEVGSSNLEATKLHDQEESNVADQPKENSDDVKDASLNSDGGDTNKLTHDDSATDVVSKDIERADTAENDSPINTEAKLSADEPDVKQQCSEEANLKTSVDAGEPSDRQEIGRKRRHTDEEDDSQDRLYKRRKSSETEGQPTESLQVNEGENGPHSSEHISLAAPLEEQLPTNRRDSILSNESRPASRRSSISSRSSGLDSLELELLGLPVKGESKTEKSKKKSEGRGVVKKRQPVNSAYNRRW</sequence>
<dbReference type="OrthoDB" id="3550095at2759"/>
<comment type="caution">
    <text evidence="2">The sequence shown here is derived from an EMBL/GenBank/DDBJ whole genome shotgun (WGS) entry which is preliminary data.</text>
</comment>
<feature type="compositionally biased region" description="Polar residues" evidence="1">
    <location>
        <begin position="41"/>
        <end position="52"/>
    </location>
</feature>
<feature type="compositionally biased region" description="Basic and acidic residues" evidence="1">
    <location>
        <begin position="315"/>
        <end position="327"/>
    </location>
</feature>
<name>A0A9N9XZ73_9HYPO</name>
<keyword evidence="3" id="KW-1185">Reference proteome</keyword>
<feature type="compositionally biased region" description="Basic and acidic residues" evidence="1">
    <location>
        <begin position="448"/>
        <end position="468"/>
    </location>
</feature>
<feature type="compositionally biased region" description="Polar residues" evidence="1">
    <location>
        <begin position="637"/>
        <end position="646"/>
    </location>
</feature>
<feature type="compositionally biased region" description="Pro residues" evidence="1">
    <location>
        <begin position="135"/>
        <end position="150"/>
    </location>
</feature>
<feature type="compositionally biased region" description="Basic and acidic residues" evidence="1">
    <location>
        <begin position="360"/>
        <end position="370"/>
    </location>
</feature>
<feature type="compositionally biased region" description="Basic and acidic residues" evidence="1">
    <location>
        <begin position="426"/>
        <end position="436"/>
    </location>
</feature>